<dbReference type="AlphaFoldDB" id="A0A1F7WTR5"/>
<accession>A0A1F7WTR5</accession>
<gene>
    <name evidence="3" type="ORF">A2008_09360</name>
</gene>
<dbReference type="EMBL" id="MGFH01000083">
    <property type="protein sequence ID" value="OGM06037.1"/>
    <property type="molecule type" value="Genomic_DNA"/>
</dbReference>
<dbReference type="InterPro" id="IPR018656">
    <property type="entry name" value="DUF2087"/>
</dbReference>
<reference evidence="3 4" key="1">
    <citation type="journal article" date="2016" name="Nat. Commun.">
        <title>Thousands of microbial genomes shed light on interconnected biogeochemical processes in an aquifer system.</title>
        <authorList>
            <person name="Anantharaman K."/>
            <person name="Brown C.T."/>
            <person name="Hug L.A."/>
            <person name="Sharon I."/>
            <person name="Castelle C.J."/>
            <person name="Probst A.J."/>
            <person name="Thomas B.C."/>
            <person name="Singh A."/>
            <person name="Wilkins M.J."/>
            <person name="Karaoz U."/>
            <person name="Brodie E.L."/>
            <person name="Williams K.H."/>
            <person name="Hubbard S.S."/>
            <person name="Banfield J.F."/>
        </authorList>
    </citation>
    <scope>NUCLEOTIDE SEQUENCE [LARGE SCALE GENOMIC DNA]</scope>
</reference>
<feature type="compositionally biased region" description="Basic and acidic residues" evidence="1">
    <location>
        <begin position="281"/>
        <end position="306"/>
    </location>
</feature>
<dbReference type="Pfam" id="PF09860">
    <property type="entry name" value="DUF2087"/>
    <property type="match status" value="1"/>
</dbReference>
<name>A0A1F7WTR5_9BACT</name>
<feature type="region of interest" description="Disordered" evidence="1">
    <location>
        <begin position="275"/>
        <end position="306"/>
    </location>
</feature>
<dbReference type="InterPro" id="IPR035901">
    <property type="entry name" value="GIY-YIG_endonuc_sf"/>
</dbReference>
<proteinExistence type="predicted"/>
<evidence type="ECO:0000313" key="3">
    <source>
        <dbReference type="EMBL" id="OGM06037.1"/>
    </source>
</evidence>
<protein>
    <recommendedName>
        <fullName evidence="2">DUF2087 domain-containing protein</fullName>
    </recommendedName>
</protein>
<evidence type="ECO:0000259" key="2">
    <source>
        <dbReference type="Pfam" id="PF09860"/>
    </source>
</evidence>
<dbReference type="Proteomes" id="UP000178735">
    <property type="component" value="Unassembled WGS sequence"/>
</dbReference>
<dbReference type="STRING" id="1817813.A2008_09360"/>
<dbReference type="CDD" id="cd10451">
    <property type="entry name" value="GIY-YIG_LuxR_like"/>
    <property type="match status" value="1"/>
</dbReference>
<organism evidence="3 4">
    <name type="scientific">Candidatus Wallbacteria bacterium GWC2_49_35</name>
    <dbReference type="NCBI Taxonomy" id="1817813"/>
    <lineage>
        <taxon>Bacteria</taxon>
        <taxon>Candidatus Walliibacteriota</taxon>
    </lineage>
</organism>
<comment type="caution">
    <text evidence="3">The sequence shown here is derived from an EMBL/GenBank/DDBJ whole genome shotgun (WGS) entry which is preliminary data.</text>
</comment>
<feature type="domain" description="DUF2087" evidence="2">
    <location>
        <begin position="199"/>
        <end position="267"/>
    </location>
</feature>
<evidence type="ECO:0000313" key="4">
    <source>
        <dbReference type="Proteomes" id="UP000178735"/>
    </source>
</evidence>
<sequence length="436" mass="49752">MILHELFWKASEIDKKRGYCPVDNGYICHLCGAFSECGIIYENDGILCDAEKNIAVHIKNAHGSVFSHLIKLDRRLTGLSEHQRSLMKLFYEGESETAIRKKLGIGSASTIRQHRFALREKERQAKIFAVLAELLNESESGVKERRPASAAGKENNAESLSLYAQFEAGAEKASGNAAVGETERARIIKRYFPESGFGRLKTFTMKEKNRIIILGHIASRFKFGVKYTESDVNSVLMEIYDDYVTLKRYLVDYLFMDRKPDGSLYWLIKQDESGVSETNDGESKSAEKVRSEKKMEVKKTDKKEINEKTGSEISVEAEHGRVSRKEMKRQYKEIKLEGGVFIIKNKINGKILLLSTPNLKMVTGKIMALKNGTHPNAELQSDWKNHGEESFIVEILETIDQKDEDFKNKLEKIEKKWLEKLNPFGGRGYNMPGRRY</sequence>
<evidence type="ECO:0000256" key="1">
    <source>
        <dbReference type="SAM" id="MobiDB-lite"/>
    </source>
</evidence>
<dbReference type="Gene3D" id="3.40.1440.10">
    <property type="entry name" value="GIY-YIG endonuclease"/>
    <property type="match status" value="1"/>
</dbReference>